<protein>
    <recommendedName>
        <fullName evidence="1">DUF7794 domain-containing protein</fullName>
    </recommendedName>
</protein>
<organism evidence="2 3">
    <name type="scientific">Phtheirospermum japonicum</name>
    <dbReference type="NCBI Taxonomy" id="374723"/>
    <lineage>
        <taxon>Eukaryota</taxon>
        <taxon>Viridiplantae</taxon>
        <taxon>Streptophyta</taxon>
        <taxon>Embryophyta</taxon>
        <taxon>Tracheophyta</taxon>
        <taxon>Spermatophyta</taxon>
        <taxon>Magnoliopsida</taxon>
        <taxon>eudicotyledons</taxon>
        <taxon>Gunneridae</taxon>
        <taxon>Pentapetalae</taxon>
        <taxon>asterids</taxon>
        <taxon>lamiids</taxon>
        <taxon>Lamiales</taxon>
        <taxon>Orobanchaceae</taxon>
        <taxon>Orobanchaceae incertae sedis</taxon>
        <taxon>Phtheirospermum</taxon>
    </lineage>
</organism>
<sequence length="264" mass="28692">MEFRFIYYPCNFLQTGSLSPSEIGATASVLLGFAPPSTLTSASSSKLNEVLTPNPFDRPRALLMLEVTGAEESQLVADSDESPFSGALRVKVEGNGRVDIQLNDEVSLVSLDELSSNSECSDKELSEFASWLGGSYVEDESQRLNGELIIPTTNGAFLRLHLSERADKEFATSLVLLVNNIRRANEIHQDLAKSEISPAELITGRFGGIKALQDHYGKEGIAQSGLEVFVNSISKAFSSLQSAYQGLMPNSLIIIPICLQIQFV</sequence>
<proteinExistence type="predicted"/>
<evidence type="ECO:0000313" key="2">
    <source>
        <dbReference type="EMBL" id="GFP92864.1"/>
    </source>
</evidence>
<dbReference type="InterPro" id="IPR056696">
    <property type="entry name" value="DUF7794"/>
</dbReference>
<evidence type="ECO:0000313" key="3">
    <source>
        <dbReference type="Proteomes" id="UP000653305"/>
    </source>
</evidence>
<dbReference type="OrthoDB" id="1928130at2759"/>
<keyword evidence="3" id="KW-1185">Reference proteome</keyword>
<accession>A0A830C8Y7</accession>
<dbReference type="PANTHER" id="PTHR37735">
    <property type="entry name" value="OS08G0567000 PROTEIN"/>
    <property type="match status" value="1"/>
</dbReference>
<dbReference type="Pfam" id="PF25070">
    <property type="entry name" value="DUF7794"/>
    <property type="match status" value="1"/>
</dbReference>
<gene>
    <name evidence="2" type="ORF">PHJA_001430700</name>
</gene>
<dbReference type="GO" id="GO:0012505">
    <property type="term" value="C:endomembrane system"/>
    <property type="evidence" value="ECO:0007669"/>
    <property type="project" value="TreeGrafter"/>
</dbReference>
<name>A0A830C8Y7_9LAMI</name>
<dbReference type="AlphaFoldDB" id="A0A830C8Y7"/>
<reference evidence="2" key="1">
    <citation type="submission" date="2020-07" db="EMBL/GenBank/DDBJ databases">
        <title>Ethylene signaling mediates host invasion by parasitic plants.</title>
        <authorList>
            <person name="Yoshida S."/>
        </authorList>
    </citation>
    <scope>NUCLEOTIDE SEQUENCE</scope>
    <source>
        <strain evidence="2">Okayama</strain>
    </source>
</reference>
<feature type="domain" description="DUF7794" evidence="1">
    <location>
        <begin position="13"/>
        <end position="247"/>
    </location>
</feature>
<dbReference type="EMBL" id="BMAC01000293">
    <property type="protein sequence ID" value="GFP92864.1"/>
    <property type="molecule type" value="Genomic_DNA"/>
</dbReference>
<comment type="caution">
    <text evidence="2">The sequence shown here is derived from an EMBL/GenBank/DDBJ whole genome shotgun (WGS) entry which is preliminary data.</text>
</comment>
<dbReference type="PANTHER" id="PTHR37735:SF1">
    <property type="entry name" value="OS08G0567000 PROTEIN"/>
    <property type="match status" value="1"/>
</dbReference>
<evidence type="ECO:0000259" key="1">
    <source>
        <dbReference type="Pfam" id="PF25070"/>
    </source>
</evidence>
<dbReference type="Proteomes" id="UP000653305">
    <property type="component" value="Unassembled WGS sequence"/>
</dbReference>